<name>A0A8T0TBP4_PANVG</name>
<dbReference type="EMBL" id="CM029043">
    <property type="protein sequence ID" value="KAG2609192.1"/>
    <property type="molecule type" value="Genomic_DNA"/>
</dbReference>
<dbReference type="Pfam" id="PF13966">
    <property type="entry name" value="zf-RVT"/>
    <property type="match status" value="1"/>
</dbReference>
<protein>
    <recommendedName>
        <fullName evidence="1">Reverse transcriptase zinc-binding domain-containing protein</fullName>
    </recommendedName>
</protein>
<feature type="domain" description="Reverse transcriptase zinc-binding" evidence="1">
    <location>
        <begin position="96"/>
        <end position="133"/>
    </location>
</feature>
<comment type="caution">
    <text evidence="2">The sequence shown here is derived from an EMBL/GenBank/DDBJ whole genome shotgun (WGS) entry which is preliminary data.</text>
</comment>
<reference evidence="2" key="1">
    <citation type="submission" date="2020-05" db="EMBL/GenBank/DDBJ databases">
        <title>WGS assembly of Panicum virgatum.</title>
        <authorList>
            <person name="Lovell J.T."/>
            <person name="Jenkins J."/>
            <person name="Shu S."/>
            <person name="Juenger T.E."/>
            <person name="Schmutz J."/>
        </authorList>
    </citation>
    <scope>NUCLEOTIDE SEQUENCE</scope>
    <source>
        <strain evidence="2">AP13</strain>
    </source>
</reference>
<dbReference type="InterPro" id="IPR026960">
    <property type="entry name" value="RVT-Znf"/>
</dbReference>
<dbReference type="Proteomes" id="UP000823388">
    <property type="component" value="Chromosome 4K"/>
</dbReference>
<evidence type="ECO:0000313" key="3">
    <source>
        <dbReference type="Proteomes" id="UP000823388"/>
    </source>
</evidence>
<evidence type="ECO:0000259" key="1">
    <source>
        <dbReference type="Pfam" id="PF13966"/>
    </source>
</evidence>
<evidence type="ECO:0000313" key="2">
    <source>
        <dbReference type="EMBL" id="KAG2609192.1"/>
    </source>
</evidence>
<dbReference type="AlphaFoldDB" id="A0A8T0TBP4"/>
<proteinExistence type="predicted"/>
<sequence>MFQASIYIELGDGGKALFWSDRWLQGKSLIDLAPCLVDVVCGRVKKKRTVAQALQNKQWISDITGALTVQVLLEYLQVWDRLQGVRLQENQPDKISRRKKHGLQDDDTCVLCNQSSKMIDHLLIACPFSREVWFNVLRKAGWESVTQNLHMDHLASWWTEARKHVPKPNRRGFDSLVVLICWQLWKERNDRTFDRRVRTINQAVDRIFDEISAWSLAGYRHLEPVSPITITVVVAI</sequence>
<keyword evidence="3" id="KW-1185">Reference proteome</keyword>
<accession>A0A8T0TBP4</accession>
<gene>
    <name evidence="2" type="ORF">PVAP13_4KG327716</name>
</gene>
<organism evidence="2 3">
    <name type="scientific">Panicum virgatum</name>
    <name type="common">Blackwell switchgrass</name>
    <dbReference type="NCBI Taxonomy" id="38727"/>
    <lineage>
        <taxon>Eukaryota</taxon>
        <taxon>Viridiplantae</taxon>
        <taxon>Streptophyta</taxon>
        <taxon>Embryophyta</taxon>
        <taxon>Tracheophyta</taxon>
        <taxon>Spermatophyta</taxon>
        <taxon>Magnoliopsida</taxon>
        <taxon>Liliopsida</taxon>
        <taxon>Poales</taxon>
        <taxon>Poaceae</taxon>
        <taxon>PACMAD clade</taxon>
        <taxon>Panicoideae</taxon>
        <taxon>Panicodae</taxon>
        <taxon>Paniceae</taxon>
        <taxon>Panicinae</taxon>
        <taxon>Panicum</taxon>
        <taxon>Panicum sect. Hiantes</taxon>
    </lineage>
</organism>